<evidence type="ECO:0000313" key="2">
    <source>
        <dbReference type="EMBL" id="URE27624.1"/>
    </source>
</evidence>
<keyword evidence="3" id="KW-1185">Reference proteome</keyword>
<dbReference type="Proteomes" id="UP001055439">
    <property type="component" value="Chromosome 8"/>
</dbReference>
<name>A0A9E7HCL6_9LILI</name>
<accession>A0A9E7HCL6</accession>
<feature type="region of interest" description="Disordered" evidence="1">
    <location>
        <begin position="44"/>
        <end position="64"/>
    </location>
</feature>
<proteinExistence type="predicted"/>
<sequence length="190" mass="21255">MACSPTERNNNKHIRQRKLMLILPSTNTEEDCCTSKAAGYKSGRSTHLGHAYPAPPVPPPLRRVRPPLLRRRSSWGCIRGNRSGSGRKAAGITGTTALGATRRPWLVTSIVPRPVRPVLPLPARARHDPAGPERAARLQTRGLAIQVRQQALRALRPDVNKPFFQKERERDSDRSFGFRQVLLQDLLCIH</sequence>
<dbReference type="EMBL" id="CP097510">
    <property type="protein sequence ID" value="URE27624.1"/>
    <property type="molecule type" value="Genomic_DNA"/>
</dbReference>
<organism evidence="2 3">
    <name type="scientific">Musa troglodytarum</name>
    <name type="common">fe'i banana</name>
    <dbReference type="NCBI Taxonomy" id="320322"/>
    <lineage>
        <taxon>Eukaryota</taxon>
        <taxon>Viridiplantae</taxon>
        <taxon>Streptophyta</taxon>
        <taxon>Embryophyta</taxon>
        <taxon>Tracheophyta</taxon>
        <taxon>Spermatophyta</taxon>
        <taxon>Magnoliopsida</taxon>
        <taxon>Liliopsida</taxon>
        <taxon>Zingiberales</taxon>
        <taxon>Musaceae</taxon>
        <taxon>Musa</taxon>
    </lineage>
</organism>
<evidence type="ECO:0000256" key="1">
    <source>
        <dbReference type="SAM" id="MobiDB-lite"/>
    </source>
</evidence>
<reference evidence="2" key="1">
    <citation type="submission" date="2022-05" db="EMBL/GenBank/DDBJ databases">
        <title>The Musa troglodytarum L. genome provides insights into the mechanism of non-climacteric behaviour and enrichment of carotenoids.</title>
        <authorList>
            <person name="Wang J."/>
        </authorList>
    </citation>
    <scope>NUCLEOTIDE SEQUENCE</scope>
    <source>
        <tissue evidence="2">Leaf</tissue>
    </source>
</reference>
<evidence type="ECO:0000313" key="3">
    <source>
        <dbReference type="Proteomes" id="UP001055439"/>
    </source>
</evidence>
<dbReference type="AlphaFoldDB" id="A0A9E7HCL6"/>
<gene>
    <name evidence="2" type="ORF">MUK42_16965</name>
</gene>
<protein>
    <submittedName>
        <fullName evidence="2">Epidermal patterning factor-like protein</fullName>
    </submittedName>
</protein>